<evidence type="ECO:0000313" key="5">
    <source>
        <dbReference type="Proteomes" id="UP000198418"/>
    </source>
</evidence>
<dbReference type="GO" id="GO:0016746">
    <property type="term" value="F:acyltransferase activity"/>
    <property type="evidence" value="ECO:0007669"/>
    <property type="project" value="UniProtKB-UniRule"/>
</dbReference>
<accession>A0A212SGX4</accession>
<evidence type="ECO:0000256" key="3">
    <source>
        <dbReference type="SAM" id="MobiDB-lite"/>
    </source>
</evidence>
<keyword evidence="5" id="KW-1185">Reference proteome</keyword>
<keyword evidence="2 4" id="KW-0012">Acyltransferase</keyword>
<evidence type="ECO:0000256" key="1">
    <source>
        <dbReference type="ARBA" id="ARBA00005686"/>
    </source>
</evidence>
<reference evidence="5" key="1">
    <citation type="submission" date="2017-06" db="EMBL/GenBank/DDBJ databases">
        <authorList>
            <person name="Varghese N."/>
            <person name="Submissions S."/>
        </authorList>
    </citation>
    <scope>NUCLEOTIDE SEQUENCE [LARGE SCALE GENOMIC DNA]</scope>
    <source>
        <strain evidence="5">DSM 137</strain>
    </source>
</reference>
<dbReference type="GO" id="GO:0031640">
    <property type="term" value="P:killing of cells of another organism"/>
    <property type="evidence" value="ECO:0007669"/>
    <property type="project" value="UniProtKB-KW"/>
</dbReference>
<dbReference type="GO" id="GO:0005737">
    <property type="term" value="C:cytoplasm"/>
    <property type="evidence" value="ECO:0007669"/>
    <property type="project" value="UniProtKB-SubCell"/>
</dbReference>
<gene>
    <name evidence="4" type="ORF">SAMN06265338_1423</name>
</gene>
<comment type="subcellular location">
    <subcellularLocation>
        <location evidence="2">Cytoplasm</location>
    </subcellularLocation>
</comment>
<comment type="similarity">
    <text evidence="1 2">Belongs to the RTX toxin acyltransferase family.</text>
</comment>
<proteinExistence type="inferred from homology"/>
<dbReference type="AlphaFoldDB" id="A0A212SGX4"/>
<dbReference type="EMBL" id="FYDG01000042">
    <property type="protein sequence ID" value="SNB84977.1"/>
    <property type="molecule type" value="Genomic_DNA"/>
</dbReference>
<dbReference type="GO" id="GO:0009404">
    <property type="term" value="P:toxin metabolic process"/>
    <property type="evidence" value="ECO:0007669"/>
    <property type="project" value="UniProtKB-UniRule"/>
</dbReference>
<comment type="function">
    <text evidence="2">Involved in fatty acylation of protoxin at internal lysine residues, thereby converting it to the active toxin.</text>
</comment>
<keyword evidence="2" id="KW-0204">Cytolysis</keyword>
<feature type="compositionally biased region" description="Polar residues" evidence="3">
    <location>
        <begin position="1"/>
        <end position="17"/>
    </location>
</feature>
<sequence length="195" mass="21218">MPNSDQSMADSELTDATDQAAAPKLDPESVKKLVDSRQRLHATLAQVVLAMMSAPRYKHCSIGELEHLVVDPLLRDRIAVATATPKKDAEPGINDGQLVGVAIWAKVSPEVDVKIREQIKAGVFPVRLKPDDWNSGDIVWLLDVIAASRQQATAVLANIRQVVKKGNLLVHPILSNLVDSEWLQKAAAARQPSQS</sequence>
<protein>
    <recommendedName>
        <fullName evidence="2">RTX toxin-activating lysine-acyltransferase</fullName>
        <ecNumber evidence="2">2.3.1.-</ecNumber>
    </recommendedName>
</protein>
<dbReference type="Pfam" id="PF02794">
    <property type="entry name" value="HlyC"/>
    <property type="match status" value="1"/>
</dbReference>
<feature type="region of interest" description="Disordered" evidence="3">
    <location>
        <begin position="1"/>
        <end position="26"/>
    </location>
</feature>
<keyword evidence="2 4" id="KW-0808">Transferase</keyword>
<name>A0A212SGX4_RHOAC</name>
<dbReference type="InterPro" id="IPR003996">
    <property type="entry name" value="RTX_toxin-activating_protC_bac"/>
</dbReference>
<organism evidence="4 5">
    <name type="scientific">Rhodoblastus acidophilus</name>
    <name type="common">Rhodopseudomonas acidophila</name>
    <dbReference type="NCBI Taxonomy" id="1074"/>
    <lineage>
        <taxon>Bacteria</taxon>
        <taxon>Pseudomonadati</taxon>
        <taxon>Pseudomonadota</taxon>
        <taxon>Alphaproteobacteria</taxon>
        <taxon>Hyphomicrobiales</taxon>
        <taxon>Rhodoblastaceae</taxon>
        <taxon>Rhodoblastus</taxon>
    </lineage>
</organism>
<dbReference type="EC" id="2.3.1.-" evidence="2"/>
<evidence type="ECO:0000313" key="4">
    <source>
        <dbReference type="EMBL" id="SNB84977.1"/>
    </source>
</evidence>
<evidence type="ECO:0000256" key="2">
    <source>
        <dbReference type="RuleBase" id="RU368102"/>
    </source>
</evidence>
<dbReference type="Proteomes" id="UP000198418">
    <property type="component" value="Unassembled WGS sequence"/>
</dbReference>
<keyword evidence="2" id="KW-0963">Cytoplasm</keyword>